<gene>
    <name evidence="1" type="ORF">LCGC14_1268710</name>
</gene>
<accession>A0A0F9LJP0</accession>
<comment type="caution">
    <text evidence="1">The sequence shown here is derived from an EMBL/GenBank/DDBJ whole genome shotgun (WGS) entry which is preliminary data.</text>
</comment>
<proteinExistence type="predicted"/>
<evidence type="ECO:0000313" key="1">
    <source>
        <dbReference type="EMBL" id="KKM87446.1"/>
    </source>
</evidence>
<protein>
    <submittedName>
        <fullName evidence="1">Uncharacterized protein</fullName>
    </submittedName>
</protein>
<dbReference type="EMBL" id="LAZR01007099">
    <property type="protein sequence ID" value="KKM87446.1"/>
    <property type="molecule type" value="Genomic_DNA"/>
</dbReference>
<name>A0A0F9LJP0_9ZZZZ</name>
<organism evidence="1">
    <name type="scientific">marine sediment metagenome</name>
    <dbReference type="NCBI Taxonomy" id="412755"/>
    <lineage>
        <taxon>unclassified sequences</taxon>
        <taxon>metagenomes</taxon>
        <taxon>ecological metagenomes</taxon>
    </lineage>
</organism>
<reference evidence="1" key="1">
    <citation type="journal article" date="2015" name="Nature">
        <title>Complex archaea that bridge the gap between prokaryotes and eukaryotes.</title>
        <authorList>
            <person name="Spang A."/>
            <person name="Saw J.H."/>
            <person name="Jorgensen S.L."/>
            <person name="Zaremba-Niedzwiedzka K."/>
            <person name="Martijn J."/>
            <person name="Lind A.E."/>
            <person name="van Eijk R."/>
            <person name="Schleper C."/>
            <person name="Guy L."/>
            <person name="Ettema T.J."/>
        </authorList>
    </citation>
    <scope>NUCLEOTIDE SEQUENCE</scope>
</reference>
<dbReference type="AlphaFoldDB" id="A0A0F9LJP0"/>
<sequence>MRKHYHGTLLDGTRRIIANALIRVYLANSIKLARIYSEKYNLKSVWGARTKTDEGGSFGFFIETDDYRNKEQAFKVESFKRGFVNMVADEINI</sequence>